<evidence type="ECO:0000313" key="2">
    <source>
        <dbReference type="Proteomes" id="UP001418222"/>
    </source>
</evidence>
<dbReference type="Proteomes" id="UP001418222">
    <property type="component" value="Unassembled WGS sequence"/>
</dbReference>
<dbReference type="AlphaFoldDB" id="A0AAP0FUE5"/>
<organism evidence="1 2">
    <name type="scientific">Platanthera zijinensis</name>
    <dbReference type="NCBI Taxonomy" id="2320716"/>
    <lineage>
        <taxon>Eukaryota</taxon>
        <taxon>Viridiplantae</taxon>
        <taxon>Streptophyta</taxon>
        <taxon>Embryophyta</taxon>
        <taxon>Tracheophyta</taxon>
        <taxon>Spermatophyta</taxon>
        <taxon>Magnoliopsida</taxon>
        <taxon>Liliopsida</taxon>
        <taxon>Asparagales</taxon>
        <taxon>Orchidaceae</taxon>
        <taxon>Orchidoideae</taxon>
        <taxon>Orchideae</taxon>
        <taxon>Orchidinae</taxon>
        <taxon>Platanthera</taxon>
    </lineage>
</organism>
<gene>
    <name evidence="1" type="ORF">KSP39_PZI022242</name>
</gene>
<name>A0AAP0FUE5_9ASPA</name>
<reference evidence="1 2" key="1">
    <citation type="journal article" date="2022" name="Nat. Plants">
        <title>Genomes of leafy and leafless Platanthera orchids illuminate the evolution of mycoheterotrophy.</title>
        <authorList>
            <person name="Li M.H."/>
            <person name="Liu K.W."/>
            <person name="Li Z."/>
            <person name="Lu H.C."/>
            <person name="Ye Q.L."/>
            <person name="Zhang D."/>
            <person name="Wang J.Y."/>
            <person name="Li Y.F."/>
            <person name="Zhong Z.M."/>
            <person name="Liu X."/>
            <person name="Yu X."/>
            <person name="Liu D.K."/>
            <person name="Tu X.D."/>
            <person name="Liu B."/>
            <person name="Hao Y."/>
            <person name="Liao X.Y."/>
            <person name="Jiang Y.T."/>
            <person name="Sun W.H."/>
            <person name="Chen J."/>
            <person name="Chen Y.Q."/>
            <person name="Ai Y."/>
            <person name="Zhai J.W."/>
            <person name="Wu S.S."/>
            <person name="Zhou Z."/>
            <person name="Hsiao Y.Y."/>
            <person name="Wu W.L."/>
            <person name="Chen Y.Y."/>
            <person name="Lin Y.F."/>
            <person name="Hsu J.L."/>
            <person name="Li C.Y."/>
            <person name="Wang Z.W."/>
            <person name="Zhao X."/>
            <person name="Zhong W.Y."/>
            <person name="Ma X.K."/>
            <person name="Ma L."/>
            <person name="Huang J."/>
            <person name="Chen G.Z."/>
            <person name="Huang M.Z."/>
            <person name="Huang L."/>
            <person name="Peng D.H."/>
            <person name="Luo Y.B."/>
            <person name="Zou S.Q."/>
            <person name="Chen S.P."/>
            <person name="Lan S."/>
            <person name="Tsai W.C."/>
            <person name="Van de Peer Y."/>
            <person name="Liu Z.J."/>
        </authorList>
    </citation>
    <scope>NUCLEOTIDE SEQUENCE [LARGE SCALE GENOMIC DNA]</scope>
    <source>
        <tissue evidence="1">Leaf</tissue>
    </source>
</reference>
<accession>A0AAP0FUE5</accession>
<sequence length="104" mass="11830">MQIFQRPVLSMGQGSVVHISWYRVKNTHVSCQQMNNLLHGLPSSPLHHGFDSSKLNAALSLVTYNVLAIVDFYLTDFQLAAMRYRKPESSHFQITVNITIKLLD</sequence>
<comment type="caution">
    <text evidence="1">The sequence shown here is derived from an EMBL/GenBank/DDBJ whole genome shotgun (WGS) entry which is preliminary data.</text>
</comment>
<proteinExistence type="predicted"/>
<keyword evidence="2" id="KW-1185">Reference proteome</keyword>
<evidence type="ECO:0000313" key="1">
    <source>
        <dbReference type="EMBL" id="KAK8915947.1"/>
    </source>
</evidence>
<dbReference type="EMBL" id="JBBWWQ010000020">
    <property type="protein sequence ID" value="KAK8915947.1"/>
    <property type="molecule type" value="Genomic_DNA"/>
</dbReference>
<protein>
    <submittedName>
        <fullName evidence="1">Uncharacterized protein</fullName>
    </submittedName>
</protein>